<keyword evidence="3" id="KW-0812">Transmembrane</keyword>
<evidence type="ECO:0000313" key="8">
    <source>
        <dbReference type="EMBL" id="CAE0406815.1"/>
    </source>
</evidence>
<name>A0A6S8J8B3_9STRA</name>
<protein>
    <submittedName>
        <fullName evidence="8">Uncharacterized protein</fullName>
    </submittedName>
</protein>
<keyword evidence="7" id="KW-0732">Signal</keyword>
<evidence type="ECO:0000256" key="4">
    <source>
        <dbReference type="ARBA" id="ARBA00022989"/>
    </source>
</evidence>
<sequence length="381" mass="42467">MIKSMSLLRVVMLFCCSSRTTTNALGGLDPTTLVTHFHSHSHSHALWTTTTTTMASSIATATATTTTTTSPAFVNNMNPISVYLHALETWPLYTKMATGATLAVAGDAIAQTREVDQPYNKRRAGSFAIFDMAYRALQHATYPSIVAHFHGQYLCSVASLVLSQYYLPLDFAAALERTLCSQLGIVPFIYYPVFFTLTAALQGLDAEAGVQRAKDMFLPLMQRNLLFWIPAQYIQFSYVPEDLQIPFVSVCGLVWTAILSVLAGAAAAKDSIEEEHYCVIGNEDQCLLPEDALFPHATMEDVVEELTHEWEVVTHELDEVAHAVVDELAHDWEVVTHELDELTHSVLHIGEHRDDDDDNDDDNNKEQSETTKEEETTEMFR</sequence>
<dbReference type="Pfam" id="PF04117">
    <property type="entry name" value="Mpv17_PMP22"/>
    <property type="match status" value="1"/>
</dbReference>
<evidence type="ECO:0000256" key="6">
    <source>
        <dbReference type="SAM" id="MobiDB-lite"/>
    </source>
</evidence>
<organism evidence="8">
    <name type="scientific">Amphora coffeiformis</name>
    <dbReference type="NCBI Taxonomy" id="265554"/>
    <lineage>
        <taxon>Eukaryota</taxon>
        <taxon>Sar</taxon>
        <taxon>Stramenopiles</taxon>
        <taxon>Ochrophyta</taxon>
        <taxon>Bacillariophyta</taxon>
        <taxon>Bacillariophyceae</taxon>
        <taxon>Bacillariophycidae</taxon>
        <taxon>Thalassiophysales</taxon>
        <taxon>Catenulaceae</taxon>
        <taxon>Amphora</taxon>
    </lineage>
</organism>
<evidence type="ECO:0000256" key="1">
    <source>
        <dbReference type="ARBA" id="ARBA00004141"/>
    </source>
</evidence>
<keyword evidence="5" id="KW-0472">Membrane</keyword>
<gene>
    <name evidence="8" type="ORF">ACOF00016_LOCUS4642</name>
    <name evidence="9" type="ORF">ACOF00016_LOCUS4643</name>
</gene>
<feature type="region of interest" description="Disordered" evidence="6">
    <location>
        <begin position="351"/>
        <end position="381"/>
    </location>
</feature>
<feature type="signal peptide" evidence="7">
    <location>
        <begin position="1"/>
        <end position="22"/>
    </location>
</feature>
<evidence type="ECO:0000313" key="9">
    <source>
        <dbReference type="EMBL" id="CAE0406816.1"/>
    </source>
</evidence>
<accession>A0A6S8J8B3</accession>
<comment type="similarity">
    <text evidence="2">Belongs to the peroxisomal membrane protein PXMP2/4 family.</text>
</comment>
<evidence type="ECO:0000256" key="7">
    <source>
        <dbReference type="SAM" id="SignalP"/>
    </source>
</evidence>
<dbReference type="InterPro" id="IPR007248">
    <property type="entry name" value="Mpv17_PMP22"/>
</dbReference>
<dbReference type="EMBL" id="HBIM01005449">
    <property type="protein sequence ID" value="CAE0406816.1"/>
    <property type="molecule type" value="Transcribed_RNA"/>
</dbReference>
<keyword evidence="4" id="KW-1133">Transmembrane helix</keyword>
<evidence type="ECO:0000256" key="5">
    <source>
        <dbReference type="ARBA" id="ARBA00023136"/>
    </source>
</evidence>
<comment type="subcellular location">
    <subcellularLocation>
        <location evidence="1">Membrane</location>
        <topology evidence="1">Multi-pass membrane protein</topology>
    </subcellularLocation>
</comment>
<dbReference type="AlphaFoldDB" id="A0A6S8J8B3"/>
<dbReference type="EMBL" id="HBIM01005448">
    <property type="protein sequence ID" value="CAE0406815.1"/>
    <property type="molecule type" value="Transcribed_RNA"/>
</dbReference>
<dbReference type="PANTHER" id="PTHR11266">
    <property type="entry name" value="PEROXISOMAL MEMBRANE PROTEIN 2, PXMP2 MPV17"/>
    <property type="match status" value="1"/>
</dbReference>
<reference evidence="8" key="1">
    <citation type="submission" date="2021-01" db="EMBL/GenBank/DDBJ databases">
        <authorList>
            <person name="Corre E."/>
            <person name="Pelletier E."/>
            <person name="Niang G."/>
            <person name="Scheremetjew M."/>
            <person name="Finn R."/>
            <person name="Kale V."/>
            <person name="Holt S."/>
            <person name="Cochrane G."/>
            <person name="Meng A."/>
            <person name="Brown T."/>
            <person name="Cohen L."/>
        </authorList>
    </citation>
    <scope>NUCLEOTIDE SEQUENCE</scope>
    <source>
        <strain evidence="8">CCMP127</strain>
    </source>
</reference>
<dbReference type="GO" id="GO:0005737">
    <property type="term" value="C:cytoplasm"/>
    <property type="evidence" value="ECO:0007669"/>
    <property type="project" value="TreeGrafter"/>
</dbReference>
<dbReference type="GO" id="GO:0016020">
    <property type="term" value="C:membrane"/>
    <property type="evidence" value="ECO:0007669"/>
    <property type="project" value="UniProtKB-SubCell"/>
</dbReference>
<evidence type="ECO:0000256" key="2">
    <source>
        <dbReference type="ARBA" id="ARBA00006824"/>
    </source>
</evidence>
<feature type="chain" id="PRO_5036191415" evidence="7">
    <location>
        <begin position="23"/>
        <end position="381"/>
    </location>
</feature>
<proteinExistence type="inferred from homology"/>
<evidence type="ECO:0000256" key="3">
    <source>
        <dbReference type="ARBA" id="ARBA00022692"/>
    </source>
</evidence>
<feature type="compositionally biased region" description="Basic and acidic residues" evidence="6">
    <location>
        <begin position="362"/>
        <end position="381"/>
    </location>
</feature>
<dbReference type="PANTHER" id="PTHR11266:SF17">
    <property type="entry name" value="PROTEIN MPV17"/>
    <property type="match status" value="1"/>
</dbReference>